<name>A0A1J4TLY2_9BACT</name>
<dbReference type="Gene3D" id="3.30.160.250">
    <property type="match status" value="1"/>
</dbReference>
<evidence type="ECO:0000313" key="2">
    <source>
        <dbReference type="EMBL" id="OIO12826.1"/>
    </source>
</evidence>
<evidence type="ECO:0000259" key="1">
    <source>
        <dbReference type="Pfam" id="PF15919"/>
    </source>
</evidence>
<sequence length="87" mass="10056">MDTKIPELLYKMIIEEDEDGYFVASVPELPGCHTQGKSLKQVRSRIKEAIHLYLTVHKDYLKDKIKTPGSLVNFFGIEDIKIRYAQT</sequence>
<dbReference type="PANTHER" id="PTHR34504">
    <property type="entry name" value="ANTITOXIN HICB"/>
    <property type="match status" value="1"/>
</dbReference>
<reference evidence="2 3" key="1">
    <citation type="journal article" date="2016" name="Environ. Microbiol.">
        <title>Genomic resolution of a cold subsurface aquifer community provides metabolic insights for novel microbes adapted to high CO concentrations.</title>
        <authorList>
            <person name="Probst A.J."/>
            <person name="Castelle C.J."/>
            <person name="Singh A."/>
            <person name="Brown C.T."/>
            <person name="Anantharaman K."/>
            <person name="Sharon I."/>
            <person name="Hug L.A."/>
            <person name="Burstein D."/>
            <person name="Emerson J.B."/>
            <person name="Thomas B.C."/>
            <person name="Banfield J.F."/>
        </authorList>
    </citation>
    <scope>NUCLEOTIDE SEQUENCE [LARGE SCALE GENOMIC DNA]</scope>
    <source>
        <strain evidence="2">CG1_02_37_22</strain>
    </source>
</reference>
<dbReference type="InterPro" id="IPR051404">
    <property type="entry name" value="TA_system_antitoxin"/>
</dbReference>
<feature type="domain" description="HicB-like antitoxin of toxin-antitoxin system" evidence="1">
    <location>
        <begin position="10"/>
        <end position="59"/>
    </location>
</feature>
<dbReference type="SUPFAM" id="SSF143100">
    <property type="entry name" value="TTHA1013/TTHA0281-like"/>
    <property type="match status" value="1"/>
</dbReference>
<protein>
    <recommendedName>
        <fullName evidence="1">HicB-like antitoxin of toxin-antitoxin system domain-containing protein</fullName>
    </recommendedName>
</protein>
<accession>A0A1J4TLY2</accession>
<dbReference type="InterPro" id="IPR031807">
    <property type="entry name" value="HicB-like"/>
</dbReference>
<proteinExistence type="predicted"/>
<gene>
    <name evidence="2" type="ORF">AUJ73_04980</name>
</gene>
<dbReference type="Proteomes" id="UP000183120">
    <property type="component" value="Unassembled WGS sequence"/>
</dbReference>
<dbReference type="PANTHER" id="PTHR34504:SF2">
    <property type="entry name" value="UPF0150 PROTEIN SSL0259"/>
    <property type="match status" value="1"/>
</dbReference>
<dbReference type="AlphaFoldDB" id="A0A1J4TLY2"/>
<organism evidence="2 3">
    <name type="scientific">Candidatus Gottesmanbacteria bacterium CG1_02_37_22</name>
    <dbReference type="NCBI Taxonomy" id="1805209"/>
    <lineage>
        <taxon>Bacteria</taxon>
        <taxon>Candidatus Gottesmaniibacteriota</taxon>
    </lineage>
</organism>
<dbReference type="Pfam" id="PF15919">
    <property type="entry name" value="HicB_lk_antitox"/>
    <property type="match status" value="1"/>
</dbReference>
<dbReference type="InterPro" id="IPR035069">
    <property type="entry name" value="TTHA1013/TTHA0281-like"/>
</dbReference>
<dbReference type="EMBL" id="MNUY01000078">
    <property type="protein sequence ID" value="OIO12826.1"/>
    <property type="molecule type" value="Genomic_DNA"/>
</dbReference>
<dbReference type="STRING" id="1805209.AUJ73_04980"/>
<comment type="caution">
    <text evidence="2">The sequence shown here is derived from an EMBL/GenBank/DDBJ whole genome shotgun (WGS) entry which is preliminary data.</text>
</comment>
<evidence type="ECO:0000313" key="3">
    <source>
        <dbReference type="Proteomes" id="UP000183120"/>
    </source>
</evidence>